<dbReference type="OrthoDB" id="2413323at2"/>
<dbReference type="EMBL" id="MRZN01000001">
    <property type="protein sequence ID" value="PHK50802.1"/>
    <property type="molecule type" value="Genomic_DNA"/>
</dbReference>
<reference evidence="2" key="1">
    <citation type="journal article" date="2017" name="Appl. Environ. Microbiol.">
        <title>Staphylococcus edaphicus sp. nov., isolated in Antarctica, harbours mecC gene and genomic islands with suspected role in adaptation to extreme environment.</title>
        <authorList>
            <person name="Pantucek R."/>
            <person name="Sedlacek I."/>
            <person name="Indrakova A."/>
            <person name="Vrbovska V."/>
            <person name="Maslanova I."/>
            <person name="Kovarovic V."/>
            <person name="Svec P."/>
            <person name="Kralova S."/>
            <person name="Kristofova L."/>
            <person name="Keklakova J."/>
            <person name="Petras P."/>
            <person name="Doskar J."/>
        </authorList>
    </citation>
    <scope>NUCLEOTIDE SEQUENCE</scope>
    <source>
        <strain evidence="2">CCM 8730</strain>
    </source>
</reference>
<reference evidence="4" key="2">
    <citation type="submission" date="2017-10" db="EMBL/GenBank/DDBJ databases">
        <title>Staphylococcus edaphicus sp. nov., isolated in Antarctica, harbouring mecC gene and genomic islands essential in adaptation to extreme environment.</title>
        <authorList>
            <person name="Pantucek R."/>
            <person name="Sedlacek I."/>
            <person name="Indrakova A."/>
            <person name="Vrbovska V."/>
            <person name="Maslanova I."/>
            <person name="Kovarovic V."/>
            <person name="Svec P."/>
            <person name="Kralova S."/>
            <person name="Kristofova L."/>
            <person name="Keklakova J."/>
            <person name="Petras P."/>
            <person name="Doskar J."/>
        </authorList>
    </citation>
    <scope>NUCLEOTIDE SEQUENCE [LARGE SCALE GENOMIC DNA]</scope>
    <source>
        <strain evidence="4">CCM 5085</strain>
    </source>
</reference>
<reference evidence="2" key="3">
    <citation type="submission" date="2017-10" db="EMBL/GenBank/DDBJ databases">
        <authorList>
            <person name="Vrbovska V."/>
            <person name="Kovarovic V."/>
            <person name="Indrakova A."/>
        </authorList>
    </citation>
    <scope>NUCLEOTIDE SEQUENCE</scope>
    <source>
        <strain evidence="2">CCM 8730</strain>
    </source>
</reference>
<evidence type="ECO:0000313" key="3">
    <source>
        <dbReference type="EMBL" id="UQW82497.1"/>
    </source>
</evidence>
<organism evidence="2 4">
    <name type="scientific">Staphylococcus edaphicus</name>
    <dbReference type="NCBI Taxonomy" id="1955013"/>
    <lineage>
        <taxon>Bacteria</taxon>
        <taxon>Bacillati</taxon>
        <taxon>Bacillota</taxon>
        <taxon>Bacilli</taxon>
        <taxon>Bacillales</taxon>
        <taxon>Staphylococcaceae</taxon>
        <taxon>Staphylococcus</taxon>
    </lineage>
</organism>
<evidence type="ECO:0000313" key="4">
    <source>
        <dbReference type="Proteomes" id="UP000223828"/>
    </source>
</evidence>
<accession>A0A2C6UAR0</accession>
<dbReference type="InterPro" id="IPR021358">
    <property type="entry name" value="DUF2977"/>
</dbReference>
<evidence type="ECO:0000313" key="5">
    <source>
        <dbReference type="Proteomes" id="UP001056588"/>
    </source>
</evidence>
<keyword evidence="5" id="KW-1185">Reference proteome</keyword>
<dbReference type="Proteomes" id="UP001056588">
    <property type="component" value="Chromosome"/>
</dbReference>
<dbReference type="RefSeq" id="WP_099089035.1">
    <property type="nucleotide sequence ID" value="NZ_CP093217.1"/>
</dbReference>
<proteinExistence type="predicted"/>
<dbReference type="Pfam" id="PF11192">
    <property type="entry name" value="DUF2977"/>
    <property type="match status" value="1"/>
</dbReference>
<protein>
    <submittedName>
        <fullName evidence="3">DUF2977 domain-containing protein</fullName>
    </submittedName>
</protein>
<gene>
    <name evidence="2" type="ORF">BTJ66_00415</name>
    <name evidence="3" type="ORF">MNY58_05380</name>
</gene>
<evidence type="ECO:0000313" key="2">
    <source>
        <dbReference type="EMBL" id="PHK50802.1"/>
    </source>
</evidence>
<dbReference type="AlphaFoldDB" id="A0A2C6UAR0"/>
<name>A0A2C6UAR0_9STAP</name>
<dbReference type="EMBL" id="CP093217">
    <property type="protein sequence ID" value="UQW82497.1"/>
    <property type="molecule type" value="Genomic_DNA"/>
</dbReference>
<dbReference type="Proteomes" id="UP000223828">
    <property type="component" value="Unassembled WGS sequence"/>
</dbReference>
<keyword evidence="1" id="KW-0175">Coiled coil</keyword>
<feature type="coiled-coil region" evidence="1">
    <location>
        <begin position="99"/>
        <end position="126"/>
    </location>
</feature>
<reference evidence="3" key="4">
    <citation type="submission" date="2022-03" db="EMBL/GenBank/DDBJ databases">
        <title>Complete Genome Sequence of Staphylococcus edaphicus strain CCM 8731.</title>
        <authorList>
            <person name="Rimmer C.O."/>
            <person name="Thomas J.C."/>
        </authorList>
    </citation>
    <scope>NUCLEOTIDE SEQUENCE</scope>
    <source>
        <strain evidence="3">CCM 8731</strain>
    </source>
</reference>
<sequence>MQILLNSDNLITSYAIIGGFDGGIEIDDSILPDTFIPEFKSGKFLYENEKVTYNNNFQEGIINETPIVNEINSDSKSVEQLKTMVSNLQKQSLQGTKLSMQMAQQNAKATQKIVELEKEIEKLKEAKGVE</sequence>
<evidence type="ECO:0000256" key="1">
    <source>
        <dbReference type="SAM" id="Coils"/>
    </source>
</evidence>